<dbReference type="KEGG" id="stri:C7M71_022120"/>
<dbReference type="RefSeq" id="WP_111494543.1">
    <property type="nucleotide sequence ID" value="NZ_CP031264.1"/>
</dbReference>
<name>A0A345T142_9ACTN</name>
<evidence type="ECO:0000313" key="3">
    <source>
        <dbReference type="Proteomes" id="UP000249340"/>
    </source>
</evidence>
<dbReference type="Proteomes" id="UP000249340">
    <property type="component" value="Chromosome"/>
</dbReference>
<dbReference type="EMBL" id="CP031264">
    <property type="protein sequence ID" value="AXI79697.1"/>
    <property type="molecule type" value="Genomic_DNA"/>
</dbReference>
<accession>A0A345T142</accession>
<dbReference type="OrthoDB" id="9765330at2"/>
<protein>
    <submittedName>
        <fullName evidence="2">Uncharacterized protein</fullName>
    </submittedName>
</protein>
<keyword evidence="3" id="KW-1185">Reference proteome</keyword>
<evidence type="ECO:0000256" key="1">
    <source>
        <dbReference type="SAM" id="MobiDB-lite"/>
    </source>
</evidence>
<feature type="region of interest" description="Disordered" evidence="1">
    <location>
        <begin position="1"/>
        <end position="20"/>
    </location>
</feature>
<organism evidence="2 3">
    <name type="scientific">Peterkaempfera bronchialis</name>
    <dbReference type="NCBI Taxonomy" id="2126346"/>
    <lineage>
        <taxon>Bacteria</taxon>
        <taxon>Bacillati</taxon>
        <taxon>Actinomycetota</taxon>
        <taxon>Actinomycetes</taxon>
        <taxon>Kitasatosporales</taxon>
        <taxon>Streptomycetaceae</taxon>
        <taxon>Peterkaempfera</taxon>
    </lineage>
</organism>
<sequence>MTAPAPASSTDTDTDTDTASTDTGRRVLLLALNTRRVAAVCEDAQFLLDRGIGVDLLMVNPAPWEAAGLPPAVRCWSLRAGEGRHPLPRSERLLVYRAPRKALGLLREAAEPHYGRPDTGRALELAVGMAVRVHARLADGFHQRVFIRGYRVVRPYLLWRVARRDPGEVLVSETTERAVVYDTYAIPTAWHLGRSHPRLEISLGLDRARYEAPSGGTGEAAG</sequence>
<dbReference type="AlphaFoldDB" id="A0A345T142"/>
<reference evidence="3" key="1">
    <citation type="submission" date="2018-07" db="EMBL/GenBank/DDBJ databases">
        <title>Streptacidiphilus bronchialis DSM 106435 chromosome.</title>
        <authorList>
            <person name="Batra D."/>
            <person name="Gulvik C.A."/>
        </authorList>
    </citation>
    <scope>NUCLEOTIDE SEQUENCE [LARGE SCALE GENOMIC DNA]</scope>
    <source>
        <strain evidence="3">DSM 106435</strain>
    </source>
</reference>
<evidence type="ECO:0000313" key="2">
    <source>
        <dbReference type="EMBL" id="AXI79697.1"/>
    </source>
</evidence>
<proteinExistence type="predicted"/>
<gene>
    <name evidence="2" type="ORF">C7M71_022120</name>
</gene>